<keyword evidence="6" id="KW-1185">Reference proteome</keyword>
<dbReference type="InterPro" id="IPR002110">
    <property type="entry name" value="Ankyrin_rpt"/>
</dbReference>
<evidence type="ECO:0000256" key="1">
    <source>
        <dbReference type="ARBA" id="ARBA00022737"/>
    </source>
</evidence>
<dbReference type="Proteomes" id="UP000235371">
    <property type="component" value="Unassembled WGS sequence"/>
</dbReference>
<dbReference type="InterPro" id="IPR036770">
    <property type="entry name" value="Ankyrin_rpt-contain_sf"/>
</dbReference>
<evidence type="ECO:0000313" key="6">
    <source>
        <dbReference type="Proteomes" id="UP000235371"/>
    </source>
</evidence>
<feature type="compositionally biased region" description="Pro residues" evidence="4">
    <location>
        <begin position="21"/>
        <end position="41"/>
    </location>
</feature>
<dbReference type="Pfam" id="PF00023">
    <property type="entry name" value="Ank"/>
    <property type="match status" value="2"/>
</dbReference>
<dbReference type="InterPro" id="IPR050745">
    <property type="entry name" value="Multifunctional_regulatory"/>
</dbReference>
<proteinExistence type="predicted"/>
<dbReference type="STRING" id="1095630.A0A2J6T2T6"/>
<evidence type="ECO:0000313" key="5">
    <source>
        <dbReference type="EMBL" id="PMD57332.1"/>
    </source>
</evidence>
<organism evidence="5 6">
    <name type="scientific">Hyaloscypha bicolor E</name>
    <dbReference type="NCBI Taxonomy" id="1095630"/>
    <lineage>
        <taxon>Eukaryota</taxon>
        <taxon>Fungi</taxon>
        <taxon>Dikarya</taxon>
        <taxon>Ascomycota</taxon>
        <taxon>Pezizomycotina</taxon>
        <taxon>Leotiomycetes</taxon>
        <taxon>Helotiales</taxon>
        <taxon>Hyaloscyphaceae</taxon>
        <taxon>Hyaloscypha</taxon>
        <taxon>Hyaloscypha bicolor</taxon>
    </lineage>
</organism>
<dbReference type="OrthoDB" id="194358at2759"/>
<gene>
    <name evidence="5" type="ORF">K444DRAFT_594267</name>
</gene>
<keyword evidence="1" id="KW-0677">Repeat</keyword>
<sequence>MSKTNSSEPQALLAPQTTVGGPPPPPPPYSGKIPVPPPPGTAPQTRLVPPPPPLPGSAPVIPGLSRGYRTPAKDLTEACRSGDLDRVQALFAEFEDTERDADDNDFGFQQHLGLNLIIAISRGYVDIVAYLLDHGADMSNSPDLATQHKDPSIAISVFNTLFDHGLDLKLYPDILHSIVENATLLKYLLSKGADPNGLDDFEMVPLQFCQSCISIRTLLDHGADISRSNLLHEATSISDDTECITQMEYILRRGADINARAVYLGTYEPGTRQYNNGMRRTGNEGTALHWAVRGFKTRREVDLFPRVKWLLERGADREIKDNDGLRPVDYTPNQAMIDLLGINEGL</sequence>
<feature type="region of interest" description="Disordered" evidence="4">
    <location>
        <begin position="1"/>
        <end position="67"/>
    </location>
</feature>
<dbReference type="RefSeq" id="XP_024734236.1">
    <property type="nucleotide sequence ID" value="XM_024878344.1"/>
</dbReference>
<evidence type="ECO:0000256" key="3">
    <source>
        <dbReference type="PROSITE-ProRule" id="PRU00023"/>
    </source>
</evidence>
<reference evidence="5 6" key="1">
    <citation type="submission" date="2016-04" db="EMBL/GenBank/DDBJ databases">
        <title>A degradative enzymes factory behind the ericoid mycorrhizal symbiosis.</title>
        <authorList>
            <consortium name="DOE Joint Genome Institute"/>
            <person name="Martino E."/>
            <person name="Morin E."/>
            <person name="Grelet G."/>
            <person name="Kuo A."/>
            <person name="Kohler A."/>
            <person name="Daghino S."/>
            <person name="Barry K."/>
            <person name="Choi C."/>
            <person name="Cichocki N."/>
            <person name="Clum A."/>
            <person name="Copeland A."/>
            <person name="Hainaut M."/>
            <person name="Haridas S."/>
            <person name="Labutti K."/>
            <person name="Lindquist E."/>
            <person name="Lipzen A."/>
            <person name="Khouja H.-R."/>
            <person name="Murat C."/>
            <person name="Ohm R."/>
            <person name="Olson A."/>
            <person name="Spatafora J."/>
            <person name="Veneault-Fourrey C."/>
            <person name="Henrissat B."/>
            <person name="Grigoriev I."/>
            <person name="Martin F."/>
            <person name="Perotto S."/>
        </authorList>
    </citation>
    <scope>NUCLEOTIDE SEQUENCE [LARGE SCALE GENOMIC DNA]</scope>
    <source>
        <strain evidence="5 6">E</strain>
    </source>
</reference>
<dbReference type="PROSITE" id="PS50088">
    <property type="entry name" value="ANK_REPEAT"/>
    <property type="match status" value="1"/>
</dbReference>
<protein>
    <submittedName>
        <fullName evidence="5">Ankyrin</fullName>
    </submittedName>
</protein>
<dbReference type="SUPFAM" id="SSF48403">
    <property type="entry name" value="Ankyrin repeat"/>
    <property type="match status" value="1"/>
</dbReference>
<feature type="repeat" description="ANK" evidence="3">
    <location>
        <begin position="283"/>
        <end position="322"/>
    </location>
</feature>
<dbReference type="GeneID" id="36586421"/>
<evidence type="ECO:0000256" key="2">
    <source>
        <dbReference type="ARBA" id="ARBA00023043"/>
    </source>
</evidence>
<keyword evidence="2 3" id="KW-0040">ANK repeat</keyword>
<dbReference type="SMART" id="SM00248">
    <property type="entry name" value="ANK"/>
    <property type="match status" value="4"/>
</dbReference>
<dbReference type="EMBL" id="KZ613847">
    <property type="protein sequence ID" value="PMD57332.1"/>
    <property type="molecule type" value="Genomic_DNA"/>
</dbReference>
<dbReference type="PANTHER" id="PTHR24189">
    <property type="entry name" value="MYOTROPHIN"/>
    <property type="match status" value="1"/>
</dbReference>
<dbReference type="InParanoid" id="A0A2J6T2T6"/>
<dbReference type="PANTHER" id="PTHR24189:SF50">
    <property type="entry name" value="ANKYRIN REPEAT AND SOCS BOX PROTEIN 2"/>
    <property type="match status" value="1"/>
</dbReference>
<evidence type="ECO:0000256" key="4">
    <source>
        <dbReference type="SAM" id="MobiDB-lite"/>
    </source>
</evidence>
<accession>A0A2J6T2T6</accession>
<dbReference type="Gene3D" id="1.25.40.20">
    <property type="entry name" value="Ankyrin repeat-containing domain"/>
    <property type="match status" value="2"/>
</dbReference>
<name>A0A2J6T2T6_9HELO</name>
<dbReference type="AlphaFoldDB" id="A0A2J6T2T6"/>